<proteinExistence type="predicted"/>
<gene>
    <name evidence="1" type="ORF">SAMN05216605_102628</name>
</gene>
<evidence type="ECO:0008006" key="3">
    <source>
        <dbReference type="Google" id="ProtNLM"/>
    </source>
</evidence>
<sequence length="532" mass="56350">MTAISSVSATQPLVVAKAVTSTQAISNVADSINIPSSPSSVVSLGQDASVIDAQTYTARGLIADPDIAPVWEYTQQDNVSLNMTGNFGSSSSASRFQGLGASLLNQLAQTNQGISQSVIRSTTGRALEPAALAAAQAKLHSTAADNSISLTLKTASGKTVQLTLTSQDNGLAVQAQVSGGELSNDELAALGKMADGFQSAIDGLTQNPPTLKLDALTQFDSNVFASVDLSTRLKLNDDSTQTLELHADADGRSVRMSGAAGDLNMSVDLKNAAILGDSNQQAKALKNYMNQIEAARKRGDGDQQLLSLFEDAFTTLHSHYPGARAAMAPETVNSIKLTDTDHSLLTGLADFSASVSEKSKEGNPARPGELDSFAYDVSQSTQSKGRDPLNRTLVQDQQSHLVASYHKPLNAGQKLDLTTDPKSQNYQYYQVNDQASSKTSIGYEKGALVNASISQSASQSTRISKYVLGHLEEDKTTPLKSSKTQNLLGTLNQALQQDKQAKLGRGVSWLKDTLSSIQDKVLLQSDPARLRS</sequence>
<name>A0A1G7VTS6_9PSED</name>
<reference evidence="2" key="1">
    <citation type="submission" date="2016-10" db="EMBL/GenBank/DDBJ databases">
        <authorList>
            <person name="Varghese N."/>
            <person name="Submissions S."/>
        </authorList>
    </citation>
    <scope>NUCLEOTIDE SEQUENCE [LARGE SCALE GENOMIC DNA]</scope>
    <source>
        <strain evidence="2">ATCC 700689</strain>
    </source>
</reference>
<organism evidence="1 2">
    <name type="scientific">Pseudomonas abietaniphila</name>
    <dbReference type="NCBI Taxonomy" id="89065"/>
    <lineage>
        <taxon>Bacteria</taxon>
        <taxon>Pseudomonadati</taxon>
        <taxon>Pseudomonadota</taxon>
        <taxon>Gammaproteobacteria</taxon>
        <taxon>Pseudomonadales</taxon>
        <taxon>Pseudomonadaceae</taxon>
        <taxon>Pseudomonas</taxon>
    </lineage>
</organism>
<dbReference type="AlphaFoldDB" id="A0A1G7VTS6"/>
<evidence type="ECO:0000313" key="2">
    <source>
        <dbReference type="Proteomes" id="UP000182894"/>
    </source>
</evidence>
<dbReference type="EMBL" id="FNCO01000002">
    <property type="protein sequence ID" value="SDG63173.1"/>
    <property type="molecule type" value="Genomic_DNA"/>
</dbReference>
<protein>
    <recommendedName>
        <fullName evidence="3">Lactate dehydrogenase</fullName>
    </recommendedName>
</protein>
<dbReference type="OrthoDB" id="5941093at2"/>
<dbReference type="Proteomes" id="UP000182894">
    <property type="component" value="Unassembled WGS sequence"/>
</dbReference>
<evidence type="ECO:0000313" key="1">
    <source>
        <dbReference type="EMBL" id="SDG63173.1"/>
    </source>
</evidence>
<keyword evidence="2" id="KW-1185">Reference proteome</keyword>
<accession>A0A1G7VTS6</accession>
<dbReference type="RefSeq" id="WP_083370616.1">
    <property type="nucleotide sequence ID" value="NZ_FNCO01000002.1"/>
</dbReference>